<feature type="repeat" description="ANK" evidence="3">
    <location>
        <begin position="655"/>
        <end position="687"/>
    </location>
</feature>
<dbReference type="PANTHER" id="PTHR24198:SF194">
    <property type="entry name" value="INVERSIN-A"/>
    <property type="match status" value="1"/>
</dbReference>
<dbReference type="OrthoDB" id="20872at2759"/>
<evidence type="ECO:0000256" key="1">
    <source>
        <dbReference type="ARBA" id="ARBA00022737"/>
    </source>
</evidence>
<evidence type="ECO:0000313" key="5">
    <source>
        <dbReference type="Proteomes" id="UP000630445"/>
    </source>
</evidence>
<feature type="repeat" description="ANK" evidence="3">
    <location>
        <begin position="456"/>
        <end position="489"/>
    </location>
</feature>
<dbReference type="SMART" id="SM00248">
    <property type="entry name" value="ANK"/>
    <property type="match status" value="11"/>
</dbReference>
<dbReference type="PROSITE" id="PS50088">
    <property type="entry name" value="ANK_REPEAT"/>
    <property type="match status" value="4"/>
</dbReference>
<sequence>MPLWLEGELLQAVKECDATTVANLLEAGADPNAGLFRLEHVLSIAVCNGSEKILYHLLERGSLVSFALKGTVVRTAIALLAPLAMHKLAMSLSPGFLQNVGLYGSRYFWFTMHASRAGLLSDAALQTRYLDWRIYTDTLSHRLKEHFVRRLFRVTLPIPSPSYAQSFAMSLLLRVCIDVIVVAGRSILPVVCTDDLERQRWAGNLPLSTYDGWLSPAEKVLRAVLESELVTEAMVLELLQADTLASQPYERSEVARALLGLAVRKGWPRLTRYLVNAGVPVDRGLSSHSYDLRWPALTEALVYVFRPQDLFILPRTCFHGTPVLRSTDVSRRHCRASTFAQIRRPANTRSQAASDSTNGVFEAASLMEMMDILRDCGADPLLTDSQGYDALFYIIQQRCPTDAVRHMLQILKDDPDWSPAAASPVIYEAVCCRSPNLESIRLLLEAGISPESENRDGATPLHAAACRNNSTDALESLLDFGADPNNGGKSGLPPILRTLDDCNHEKFLFFLRNGADPNATNAKGKTVLQVVIEEASPRAFRGRLVKSLLECDSIVVFDIETQTSPAFLAADSAYERQKLLNNALQIASGRNYRGHCDVFTVFYLLRVGADPVSAANGSDTLLHCTARRLEDHEHRDVMRKLLSRQVLDINASGNDRKLPLHHAVKMGNRDLVYLLLEHKADPNVKDVEGQTPLQLLCSSKVEEYTISRSQSEIQVDAGDAQYRGVRGHASWKFVTRERRWNIKRSLEQEEMFQVLLEHGADIIVADNQGRTLLMIACEQGNSVIAANILYSLGIKWLAEIDDEAECPGLPILPFSRSNGLQGPGMKRLADAITGTDHSGKTALHFAAANGDICTLRTLLNPQQIFRPTPNMWRVFAEAGETNENKKMSQSLESPTEQGMIKQEIEYRRSLSVPSFLRKDFIYMDEPKEVKLTIGGPRRREIKNIYFPNVSVSEWESDTDGWETLVRLEDQVDCRGRTPLHYAAESGHLEAVKLLLKYDCIDVQARDNVGRRAIDLALDNNFYDVVNALQG</sequence>
<dbReference type="InterPro" id="IPR002110">
    <property type="entry name" value="Ankyrin_rpt"/>
</dbReference>
<dbReference type="EMBL" id="JACBAD010001988">
    <property type="protein sequence ID" value="KAF7125300.1"/>
    <property type="molecule type" value="Genomic_DNA"/>
</dbReference>
<evidence type="ECO:0000313" key="4">
    <source>
        <dbReference type="EMBL" id="KAF7125300.1"/>
    </source>
</evidence>
<dbReference type="PROSITE" id="PS50297">
    <property type="entry name" value="ANK_REP_REGION"/>
    <property type="match status" value="4"/>
</dbReference>
<dbReference type="Gene3D" id="1.25.40.20">
    <property type="entry name" value="Ankyrin repeat-containing domain"/>
    <property type="match status" value="5"/>
</dbReference>
<keyword evidence="1" id="KW-0677">Repeat</keyword>
<feature type="repeat" description="ANK" evidence="3">
    <location>
        <begin position="974"/>
        <end position="996"/>
    </location>
</feature>
<accession>A0A8H6PBX3</accession>
<dbReference type="Pfam" id="PF12796">
    <property type="entry name" value="Ank_2"/>
    <property type="match status" value="3"/>
</dbReference>
<reference evidence="4" key="1">
    <citation type="submission" date="2020-06" db="EMBL/GenBank/DDBJ databases">
        <title>Draft genome sequences of strains closely related to Aspergillus parafelis and Aspergillus hiratsukae.</title>
        <authorList>
            <person name="Dos Santos R.A.C."/>
            <person name="Rivero-Menendez O."/>
            <person name="Steenwyk J.L."/>
            <person name="Mead M.E."/>
            <person name="Goldman G.H."/>
            <person name="Alastruey-Izquierdo A."/>
            <person name="Rokas A."/>
        </authorList>
    </citation>
    <scope>NUCLEOTIDE SEQUENCE</scope>
    <source>
        <strain evidence="4">CNM-CM5793</strain>
    </source>
</reference>
<dbReference type="AlphaFoldDB" id="A0A8H6PBX3"/>
<comment type="caution">
    <text evidence="4">The sequence shown here is derived from an EMBL/GenBank/DDBJ whole genome shotgun (WGS) entry which is preliminary data.</text>
</comment>
<dbReference type="SUPFAM" id="SSF48403">
    <property type="entry name" value="Ankyrin repeat"/>
    <property type="match status" value="2"/>
</dbReference>
<keyword evidence="2 3" id="KW-0040">ANK repeat</keyword>
<evidence type="ECO:0000256" key="2">
    <source>
        <dbReference type="ARBA" id="ARBA00023043"/>
    </source>
</evidence>
<dbReference type="Proteomes" id="UP000630445">
    <property type="component" value="Unassembled WGS sequence"/>
</dbReference>
<proteinExistence type="predicted"/>
<protein>
    <recommendedName>
        <fullName evidence="6">Ankyrin</fullName>
    </recommendedName>
</protein>
<keyword evidence="5" id="KW-1185">Reference proteome</keyword>
<gene>
    <name evidence="4" type="ORF">CNMCM5793_001478</name>
</gene>
<evidence type="ECO:0000256" key="3">
    <source>
        <dbReference type="PROSITE-ProRule" id="PRU00023"/>
    </source>
</evidence>
<feature type="repeat" description="ANK" evidence="3">
    <location>
        <begin position="838"/>
        <end position="860"/>
    </location>
</feature>
<evidence type="ECO:0008006" key="6">
    <source>
        <dbReference type="Google" id="ProtNLM"/>
    </source>
</evidence>
<dbReference type="InterPro" id="IPR036770">
    <property type="entry name" value="Ankyrin_rpt-contain_sf"/>
</dbReference>
<name>A0A8H6PBX3_9EURO</name>
<organism evidence="4 5">
    <name type="scientific">Aspergillus hiratsukae</name>
    <dbReference type="NCBI Taxonomy" id="1194566"/>
    <lineage>
        <taxon>Eukaryota</taxon>
        <taxon>Fungi</taxon>
        <taxon>Dikarya</taxon>
        <taxon>Ascomycota</taxon>
        <taxon>Pezizomycotina</taxon>
        <taxon>Eurotiomycetes</taxon>
        <taxon>Eurotiomycetidae</taxon>
        <taxon>Eurotiales</taxon>
        <taxon>Aspergillaceae</taxon>
        <taxon>Aspergillus</taxon>
        <taxon>Aspergillus subgen. Fumigati</taxon>
    </lineage>
</organism>
<dbReference type="PANTHER" id="PTHR24198">
    <property type="entry name" value="ANKYRIN REPEAT AND PROTEIN KINASE DOMAIN-CONTAINING PROTEIN"/>
    <property type="match status" value="1"/>
</dbReference>